<name>A0A1I1LTV9_9GAMM</name>
<dbReference type="GO" id="GO:0003824">
    <property type="term" value="F:catalytic activity"/>
    <property type="evidence" value="ECO:0007669"/>
    <property type="project" value="UniProtKB-ARBA"/>
</dbReference>
<proteinExistence type="predicted"/>
<gene>
    <name evidence="2" type="ORF">SAMN05421848_2579</name>
</gene>
<dbReference type="STRING" id="402385.SAMN05421848_2579"/>
<feature type="domain" description="Aerobactin siderophore biosynthesis IucA/IucC-like C-terminal" evidence="1">
    <location>
        <begin position="66"/>
        <end position="199"/>
    </location>
</feature>
<dbReference type="InterPro" id="IPR022770">
    <property type="entry name" value="IucA/IucC-like_C"/>
</dbReference>
<dbReference type="OrthoDB" id="5870636at2"/>
<dbReference type="Pfam" id="PF06276">
    <property type="entry name" value="FhuF"/>
    <property type="match status" value="1"/>
</dbReference>
<evidence type="ECO:0000313" key="3">
    <source>
        <dbReference type="Proteomes" id="UP000199046"/>
    </source>
</evidence>
<dbReference type="RefSeq" id="WP_090134693.1">
    <property type="nucleotide sequence ID" value="NZ_FOLY01000005.1"/>
</dbReference>
<sequence>MSGARDFTPQTWAFLTDTLALVSAQHSDVRAARVAELCEPACCARMLDQLSPTIGSPGRRVTASLLSKRLGFLLTGAGLYALSACNRVLDVSSDNCLIEWAHDGGRWTSSLPLVTLESISLDGADREGLRTRLVTQLFAGVMQPLWQTFHEVSGVPLSMLWENAAVRVYSLYERRMAKLDDPQARARRDEDFKFLLTAPPSLFGAPWNPLARFYYPETPTEDGRTQRFRRTCCLYFKATCPAEYCQSCPLLKPRRRQSGTGSLI</sequence>
<evidence type="ECO:0000259" key="1">
    <source>
        <dbReference type="Pfam" id="PF06276"/>
    </source>
</evidence>
<dbReference type="Proteomes" id="UP000199046">
    <property type="component" value="Unassembled WGS sequence"/>
</dbReference>
<accession>A0A1I1LTV9</accession>
<reference evidence="3" key="1">
    <citation type="submission" date="2016-10" db="EMBL/GenBank/DDBJ databases">
        <authorList>
            <person name="Varghese N."/>
            <person name="Submissions S."/>
        </authorList>
    </citation>
    <scope>NUCLEOTIDE SEQUENCE [LARGE SCALE GENOMIC DNA]</scope>
    <source>
        <strain evidence="3">DSM 23439</strain>
    </source>
</reference>
<organism evidence="2 3">
    <name type="scientific">Kushneria avicenniae</name>
    <dbReference type="NCBI Taxonomy" id="402385"/>
    <lineage>
        <taxon>Bacteria</taxon>
        <taxon>Pseudomonadati</taxon>
        <taxon>Pseudomonadota</taxon>
        <taxon>Gammaproteobacteria</taxon>
        <taxon>Oceanospirillales</taxon>
        <taxon>Halomonadaceae</taxon>
        <taxon>Kushneria</taxon>
    </lineage>
</organism>
<dbReference type="EMBL" id="FOLY01000005">
    <property type="protein sequence ID" value="SFC74378.1"/>
    <property type="molecule type" value="Genomic_DNA"/>
</dbReference>
<protein>
    <submittedName>
        <fullName evidence="2">Ferric iron reductase protein FhuF, involved in iron transport</fullName>
    </submittedName>
</protein>
<dbReference type="AlphaFoldDB" id="A0A1I1LTV9"/>
<evidence type="ECO:0000313" key="2">
    <source>
        <dbReference type="EMBL" id="SFC74378.1"/>
    </source>
</evidence>
<keyword evidence="3" id="KW-1185">Reference proteome</keyword>